<keyword evidence="3" id="KW-1185">Reference proteome</keyword>
<dbReference type="Proteomes" id="UP000663832">
    <property type="component" value="Unassembled WGS sequence"/>
</dbReference>
<evidence type="ECO:0000313" key="3">
    <source>
        <dbReference type="Proteomes" id="UP000663832"/>
    </source>
</evidence>
<feature type="region of interest" description="Disordered" evidence="1">
    <location>
        <begin position="102"/>
        <end position="124"/>
    </location>
</feature>
<evidence type="ECO:0000256" key="1">
    <source>
        <dbReference type="SAM" id="MobiDB-lite"/>
    </source>
</evidence>
<name>A0A814QAV4_9BILA</name>
<reference evidence="2" key="1">
    <citation type="submission" date="2021-02" db="EMBL/GenBank/DDBJ databases">
        <authorList>
            <person name="Nowell W R."/>
        </authorList>
    </citation>
    <scope>NUCLEOTIDE SEQUENCE</scope>
</reference>
<feature type="compositionally biased region" description="Basic and acidic residues" evidence="1">
    <location>
        <begin position="103"/>
        <end position="114"/>
    </location>
</feature>
<gene>
    <name evidence="2" type="ORF">QVE165_LOCUS21195</name>
</gene>
<protein>
    <submittedName>
        <fullName evidence="2">Uncharacterized protein</fullName>
    </submittedName>
</protein>
<evidence type="ECO:0000313" key="2">
    <source>
        <dbReference type="EMBL" id="CAF1117362.1"/>
    </source>
</evidence>
<organism evidence="2 3">
    <name type="scientific">Adineta steineri</name>
    <dbReference type="NCBI Taxonomy" id="433720"/>
    <lineage>
        <taxon>Eukaryota</taxon>
        <taxon>Metazoa</taxon>
        <taxon>Spiralia</taxon>
        <taxon>Gnathifera</taxon>
        <taxon>Rotifera</taxon>
        <taxon>Eurotatoria</taxon>
        <taxon>Bdelloidea</taxon>
        <taxon>Adinetida</taxon>
        <taxon>Adinetidae</taxon>
        <taxon>Adineta</taxon>
    </lineage>
</organism>
<comment type="caution">
    <text evidence="2">The sequence shown here is derived from an EMBL/GenBank/DDBJ whole genome shotgun (WGS) entry which is preliminary data.</text>
</comment>
<dbReference type="EMBL" id="CAJNOM010000135">
    <property type="protein sequence ID" value="CAF1117362.1"/>
    <property type="molecule type" value="Genomic_DNA"/>
</dbReference>
<dbReference type="AlphaFoldDB" id="A0A814QAV4"/>
<accession>A0A814QAV4</accession>
<sequence length="183" mass="21301">MDYFYLFLEINFRGKVDYPFVDMEYACVTNYLNMEISWDAGFGTLVIAKREVELINPLLSGNYYEWQLDKDAIECIKLNAELSQLEQLNEIRAMIPSNVPQLERLKNNSEENSRSSDISEDQQAQNRLEVEITEKFIQYVRIYYNEKIDESIHALSIETVGPVSSTAPLAEHMEETIDKVLQQ</sequence>
<proteinExistence type="predicted"/>